<dbReference type="Proteomes" id="UP000015350">
    <property type="component" value="Unassembled WGS sequence"/>
</dbReference>
<dbReference type="GO" id="GO:0000287">
    <property type="term" value="F:magnesium ion binding"/>
    <property type="evidence" value="ECO:0007669"/>
    <property type="project" value="InterPro"/>
</dbReference>
<dbReference type="Pfam" id="PF01648">
    <property type="entry name" value="ACPS"/>
    <property type="match status" value="1"/>
</dbReference>
<name>S9TVJ6_MAGFU</name>
<proteinExistence type="inferred from homology"/>
<dbReference type="InterPro" id="IPR037143">
    <property type="entry name" value="4-PPantetheinyl_Trfase_dom_sf"/>
</dbReference>
<keyword evidence="2 5" id="KW-0808">Transferase</keyword>
<dbReference type="GO" id="GO:0005829">
    <property type="term" value="C:cytosol"/>
    <property type="evidence" value="ECO:0007669"/>
    <property type="project" value="TreeGrafter"/>
</dbReference>
<dbReference type="InterPro" id="IPR050559">
    <property type="entry name" value="P-Pant_transferase_sf"/>
</dbReference>
<feature type="domain" description="4'-phosphopantetheinyl transferase" evidence="3">
    <location>
        <begin position="97"/>
        <end position="171"/>
    </location>
</feature>
<dbReference type="GO" id="GO:0008897">
    <property type="term" value="F:holo-[acyl-carrier-protein] synthase activity"/>
    <property type="evidence" value="ECO:0007669"/>
    <property type="project" value="InterPro"/>
</dbReference>
<dbReference type="EMBL" id="AQPH01000014">
    <property type="protein sequence ID" value="EPY02470.1"/>
    <property type="molecule type" value="Genomic_DNA"/>
</dbReference>
<dbReference type="InterPro" id="IPR008278">
    <property type="entry name" value="4-PPantetheinyl_Trfase_dom"/>
</dbReference>
<evidence type="ECO:0000256" key="1">
    <source>
        <dbReference type="ARBA" id="ARBA00010990"/>
    </source>
</evidence>
<dbReference type="AlphaFoldDB" id="S9TVJ6"/>
<dbReference type="PANTHER" id="PTHR12215">
    <property type="entry name" value="PHOSPHOPANTETHEINE TRANSFERASE"/>
    <property type="match status" value="1"/>
</dbReference>
<sequence length="223" mass="23714">MALDGNPIAESVWRRALSADEKGRADRFRRAEDRHAYTAAHALTRLALGLTLGIPPLDLTFATTTGGKPVLTTPSAAPDFSLSHTDGHVAVAVASGAVGVDVESIRRPRLDAALAETAFGAAKAARLGSDPTSDSWRAAFFATWTACEAVLKAEGVGLAVAMERIEIGEESAVLNGRHWHLWRCPLPPDHLLALAWEDAAQIDHSRLDPAALASWCAQTLPVE</sequence>
<dbReference type="STRING" id="1316936.K678_05738"/>
<dbReference type="PATRIC" id="fig|1316936.3.peg.1149"/>
<evidence type="ECO:0000313" key="5">
    <source>
        <dbReference type="EMBL" id="EPY02470.1"/>
    </source>
</evidence>
<feature type="domain" description="4'-phosphopantetheinyl transferase N-terminal" evidence="4">
    <location>
        <begin position="15"/>
        <end position="93"/>
    </location>
</feature>
<evidence type="ECO:0000256" key="2">
    <source>
        <dbReference type="ARBA" id="ARBA00022679"/>
    </source>
</evidence>
<dbReference type="SUPFAM" id="SSF56214">
    <property type="entry name" value="4'-phosphopantetheinyl transferase"/>
    <property type="match status" value="2"/>
</dbReference>
<evidence type="ECO:0000259" key="3">
    <source>
        <dbReference type="Pfam" id="PF01648"/>
    </source>
</evidence>
<dbReference type="Pfam" id="PF22624">
    <property type="entry name" value="AASDHPPT_N"/>
    <property type="match status" value="1"/>
</dbReference>
<accession>S9TVJ6</accession>
<evidence type="ECO:0000259" key="4">
    <source>
        <dbReference type="Pfam" id="PF22624"/>
    </source>
</evidence>
<gene>
    <name evidence="5" type="ORF">K678_05738</name>
</gene>
<dbReference type="PANTHER" id="PTHR12215:SF10">
    <property type="entry name" value="L-AMINOADIPATE-SEMIALDEHYDE DEHYDROGENASE-PHOSPHOPANTETHEINYL TRANSFERASE"/>
    <property type="match status" value="1"/>
</dbReference>
<dbReference type="InterPro" id="IPR055066">
    <property type="entry name" value="AASDHPPT_N"/>
</dbReference>
<comment type="similarity">
    <text evidence="1">Belongs to the P-Pant transferase superfamily. Gsp/Sfp/HetI/AcpT family.</text>
</comment>
<reference evidence="5 6" key="1">
    <citation type="submission" date="2013-04" db="EMBL/GenBank/DDBJ databases">
        <authorList>
            <person name="Kuznetsov B."/>
            <person name="Ivanovsky R."/>
        </authorList>
    </citation>
    <scope>NUCLEOTIDE SEQUENCE [LARGE SCALE GENOMIC DNA]</scope>
    <source>
        <strain evidence="5 6">MGU-K5</strain>
    </source>
</reference>
<comment type="caution">
    <text evidence="5">The sequence shown here is derived from an EMBL/GenBank/DDBJ whole genome shotgun (WGS) entry which is preliminary data.</text>
</comment>
<dbReference type="eggNOG" id="COG2091">
    <property type="taxonomic scope" value="Bacteria"/>
</dbReference>
<dbReference type="Gene3D" id="3.90.470.20">
    <property type="entry name" value="4'-phosphopantetheinyl transferase domain"/>
    <property type="match status" value="2"/>
</dbReference>
<protein>
    <submittedName>
        <fullName evidence="5">Putative 4'-phosphopantetheinyl transferase</fullName>
    </submittedName>
</protein>
<evidence type="ECO:0000313" key="6">
    <source>
        <dbReference type="Proteomes" id="UP000015350"/>
    </source>
</evidence>
<organism evidence="5 6">
    <name type="scientific">Magnetospirillum fulvum MGU-K5</name>
    <dbReference type="NCBI Taxonomy" id="1316936"/>
    <lineage>
        <taxon>Bacteria</taxon>
        <taxon>Pseudomonadati</taxon>
        <taxon>Pseudomonadota</taxon>
        <taxon>Alphaproteobacteria</taxon>
        <taxon>Rhodospirillales</taxon>
        <taxon>Rhodospirillaceae</taxon>
        <taxon>Magnetospirillum</taxon>
    </lineage>
</organism>
<dbReference type="GO" id="GO:0019878">
    <property type="term" value="P:lysine biosynthetic process via aminoadipic acid"/>
    <property type="evidence" value="ECO:0007669"/>
    <property type="project" value="TreeGrafter"/>
</dbReference>